<protein>
    <recommendedName>
        <fullName evidence="2">Prephenate/arogenate dehydrogenase domain-containing protein</fullName>
    </recommendedName>
</protein>
<dbReference type="InterPro" id="IPR045011">
    <property type="entry name" value="TYRAAT1/2"/>
</dbReference>
<dbReference type="GO" id="GO:0008977">
    <property type="term" value="F:prephenate dehydrogenase (NAD+) activity"/>
    <property type="evidence" value="ECO:0007669"/>
    <property type="project" value="InterPro"/>
</dbReference>
<dbReference type="GO" id="GO:0006571">
    <property type="term" value="P:tyrosine biosynthetic process"/>
    <property type="evidence" value="ECO:0007669"/>
    <property type="project" value="InterPro"/>
</dbReference>
<evidence type="ECO:0000313" key="3">
    <source>
        <dbReference type="EMBL" id="QHT84063.1"/>
    </source>
</evidence>
<dbReference type="InterPro" id="IPR003099">
    <property type="entry name" value="Prephen_DH"/>
</dbReference>
<dbReference type="SUPFAM" id="SSF51735">
    <property type="entry name" value="NAD(P)-binding Rossmann-fold domains"/>
    <property type="match status" value="1"/>
</dbReference>
<sequence>MPKKNGTVRLHHEKPKNVKNLANITNVDTSSKKKLSIGIFGFGDFGQFLAKTFVKHHTVYAISKSDYTTVAKNMGCRYISLDDVSTIATLDLDVILFSVSIMSFHQVLTSLPKNLFHNKLIVDVLSVKEYPCKEMKEQLPKDCDILCTHPMFGPESGKFGWKDLTFVYDKIRITNETRCKQFLQIWKKEECNMIKMSCEQHDKYTAKSQFVTHVTSRIIEEQSLVPTPIDTKGFETLLNLSKSTCKDSFELFYGLYFYNKHAMKQLNMYKDALYAIEKRLSEYPKKSK</sequence>
<dbReference type="GO" id="GO:0033730">
    <property type="term" value="F:arogenate dehydrogenase (NADP+) activity"/>
    <property type="evidence" value="ECO:0007669"/>
    <property type="project" value="InterPro"/>
</dbReference>
<dbReference type="Pfam" id="PF02153">
    <property type="entry name" value="PDH_N"/>
    <property type="match status" value="1"/>
</dbReference>
<dbReference type="InterPro" id="IPR059064">
    <property type="entry name" value="TYRAAT2_C"/>
</dbReference>
<dbReference type="PROSITE" id="PS51176">
    <property type="entry name" value="PDH_ADH"/>
    <property type="match status" value="1"/>
</dbReference>
<dbReference type="AlphaFoldDB" id="A0A6C0HW13"/>
<keyword evidence="1" id="KW-0560">Oxidoreductase</keyword>
<dbReference type="PANTHER" id="PTHR43207">
    <property type="entry name" value="AROGENATE DEHYDROGENASE-RELATED"/>
    <property type="match status" value="1"/>
</dbReference>
<name>A0A6C0HW13_9ZZZZ</name>
<dbReference type="PANTHER" id="PTHR43207:SF4">
    <property type="entry name" value="AROGENATE DEHYDROGENASE 2, CHLOROPLASTIC"/>
    <property type="match status" value="1"/>
</dbReference>
<dbReference type="EMBL" id="MN740015">
    <property type="protein sequence ID" value="QHT84063.1"/>
    <property type="molecule type" value="Genomic_DNA"/>
</dbReference>
<dbReference type="GO" id="GO:0004665">
    <property type="term" value="F:prephenate dehydrogenase (NADP+) activity"/>
    <property type="evidence" value="ECO:0007669"/>
    <property type="project" value="InterPro"/>
</dbReference>
<accession>A0A6C0HW13</accession>
<dbReference type="GO" id="GO:0070403">
    <property type="term" value="F:NAD+ binding"/>
    <property type="evidence" value="ECO:0007669"/>
    <property type="project" value="InterPro"/>
</dbReference>
<proteinExistence type="predicted"/>
<feature type="domain" description="Prephenate/arogenate dehydrogenase" evidence="2">
    <location>
        <begin position="35"/>
        <end position="288"/>
    </location>
</feature>
<evidence type="ECO:0000256" key="1">
    <source>
        <dbReference type="ARBA" id="ARBA00023002"/>
    </source>
</evidence>
<organism evidence="3">
    <name type="scientific">viral metagenome</name>
    <dbReference type="NCBI Taxonomy" id="1070528"/>
    <lineage>
        <taxon>unclassified sequences</taxon>
        <taxon>metagenomes</taxon>
        <taxon>organismal metagenomes</taxon>
    </lineage>
</organism>
<dbReference type="Gene3D" id="3.40.50.720">
    <property type="entry name" value="NAD(P)-binding Rossmann-like Domain"/>
    <property type="match status" value="1"/>
</dbReference>
<reference evidence="3" key="1">
    <citation type="journal article" date="2020" name="Nature">
        <title>Giant virus diversity and host interactions through global metagenomics.</title>
        <authorList>
            <person name="Schulz F."/>
            <person name="Roux S."/>
            <person name="Paez-Espino D."/>
            <person name="Jungbluth S."/>
            <person name="Walsh D.A."/>
            <person name="Denef V.J."/>
            <person name="McMahon K.D."/>
            <person name="Konstantinidis K.T."/>
            <person name="Eloe-Fadrosh E.A."/>
            <person name="Kyrpides N.C."/>
            <person name="Woyke T."/>
        </authorList>
    </citation>
    <scope>NUCLEOTIDE SEQUENCE</scope>
    <source>
        <strain evidence="3">GVMAG-M-3300023184-16</strain>
    </source>
</reference>
<dbReference type="Pfam" id="PF26213">
    <property type="entry name" value="TYRAAT1_C"/>
    <property type="match status" value="1"/>
</dbReference>
<dbReference type="InterPro" id="IPR036291">
    <property type="entry name" value="NAD(P)-bd_dom_sf"/>
</dbReference>
<dbReference type="InterPro" id="IPR046826">
    <property type="entry name" value="PDH_N"/>
</dbReference>
<evidence type="ECO:0000259" key="2">
    <source>
        <dbReference type="PROSITE" id="PS51176"/>
    </source>
</evidence>